<gene>
    <name evidence="2" type="ORF">C9F01_18320</name>
</gene>
<dbReference type="AlphaFoldDB" id="A0A659M2D9"/>
<organism evidence="2 3">
    <name type="scientific">Salmonella enterica subsp. enterica serovar Wernigerode</name>
    <dbReference type="NCBI Taxonomy" id="2565187"/>
    <lineage>
        <taxon>Bacteria</taxon>
        <taxon>Pseudomonadati</taxon>
        <taxon>Pseudomonadota</taxon>
        <taxon>Gammaproteobacteria</taxon>
        <taxon>Enterobacterales</taxon>
        <taxon>Enterobacteriaceae</taxon>
        <taxon>Salmonella</taxon>
    </lineage>
</organism>
<reference evidence="2 3" key="1">
    <citation type="submission" date="2018-03" db="EMBL/GenBank/DDBJ databases">
        <title>Non-Typhoidal Salmonella genome sequencing and assembly.</title>
        <authorList>
            <person name="Matchawe C."/>
        </authorList>
    </citation>
    <scope>NUCLEOTIDE SEQUENCE [LARGE SCALE GENOMIC DNA]</scope>
    <source>
        <strain evidence="2 3">100ev</strain>
    </source>
</reference>
<protein>
    <submittedName>
        <fullName evidence="2">Uncharacterized protein</fullName>
    </submittedName>
</protein>
<feature type="region of interest" description="Disordered" evidence="1">
    <location>
        <begin position="1"/>
        <end position="23"/>
    </location>
</feature>
<sequence length="76" mass="7210">APAAAAQSHGQAPAPPPRSAAGREDGAALYVSGVATVGWLPPTVIGTGLVIETSGGGADDPVGGKYVSSASSLAHC</sequence>
<dbReference type="Proteomes" id="UP000297878">
    <property type="component" value="Unassembled WGS sequence"/>
</dbReference>
<name>A0A659M2D9_SALET</name>
<evidence type="ECO:0000313" key="2">
    <source>
        <dbReference type="EMBL" id="TGC32961.1"/>
    </source>
</evidence>
<dbReference type="EMBL" id="PYJU01000068">
    <property type="protein sequence ID" value="TGC32961.1"/>
    <property type="molecule type" value="Genomic_DNA"/>
</dbReference>
<proteinExistence type="predicted"/>
<accession>A0A659M2D9</accession>
<feature type="compositionally biased region" description="Low complexity" evidence="1">
    <location>
        <begin position="1"/>
        <end position="12"/>
    </location>
</feature>
<feature type="non-terminal residue" evidence="2">
    <location>
        <position position="76"/>
    </location>
</feature>
<comment type="caution">
    <text evidence="2">The sequence shown here is derived from an EMBL/GenBank/DDBJ whole genome shotgun (WGS) entry which is preliminary data.</text>
</comment>
<dbReference type="RefSeq" id="WP_135491435.1">
    <property type="nucleotide sequence ID" value="NZ_PYJU01000068.1"/>
</dbReference>
<evidence type="ECO:0000313" key="3">
    <source>
        <dbReference type="Proteomes" id="UP000297878"/>
    </source>
</evidence>
<evidence type="ECO:0000256" key="1">
    <source>
        <dbReference type="SAM" id="MobiDB-lite"/>
    </source>
</evidence>
<feature type="non-terminal residue" evidence="2">
    <location>
        <position position="1"/>
    </location>
</feature>